<dbReference type="AlphaFoldDB" id="D4LAC8"/>
<dbReference type="EMBL" id="FP929052">
    <property type="protein sequence ID" value="CBL16573.1"/>
    <property type="molecule type" value="Genomic_DNA"/>
</dbReference>
<dbReference type="GO" id="GO:0016746">
    <property type="term" value="F:acyltransferase activity"/>
    <property type="evidence" value="ECO:0007669"/>
    <property type="project" value="InterPro"/>
</dbReference>
<reference evidence="1" key="2">
    <citation type="submission" date="2010-03" db="EMBL/GenBank/DDBJ databases">
        <authorList>
            <person name="Pajon A."/>
        </authorList>
    </citation>
    <scope>NUCLEOTIDE SEQUENCE</scope>
    <source>
        <strain evidence="1">Type strain: 18P13</strain>
    </source>
</reference>
<proteinExistence type="predicted"/>
<name>D4LAC8_RUMC1</name>
<dbReference type="Proteomes" id="UP000007054">
    <property type="component" value="Chromosome"/>
</dbReference>
<protein>
    <submittedName>
        <fullName evidence="1">Stage V sporulation protein AD</fullName>
    </submittedName>
</protein>
<dbReference type="SUPFAM" id="SSF53901">
    <property type="entry name" value="Thiolase-like"/>
    <property type="match status" value="1"/>
</dbReference>
<dbReference type="KEGG" id="rch:RUM_03340"/>
<dbReference type="NCBIfam" id="NF006160">
    <property type="entry name" value="PRK08304.1"/>
    <property type="match status" value="1"/>
</dbReference>
<dbReference type="GeneID" id="83155169"/>
<reference evidence="1" key="1">
    <citation type="submission" date="2010-03" db="EMBL/GenBank/DDBJ databases">
        <title>The genome sequence of Ruminococcus sp. 18P13.</title>
        <authorList>
            <consortium name="metaHIT consortium -- http://www.metahit.eu/"/>
            <person name="Pajon A."/>
            <person name="Turner K."/>
            <person name="Parkhill J."/>
            <person name="Bernalier A."/>
        </authorList>
    </citation>
    <scope>NUCLEOTIDE SEQUENCE [LARGE SCALE GENOMIC DNA]</scope>
    <source>
        <strain evidence="1">Type strain: 18P13</strain>
    </source>
</reference>
<dbReference type="InterPro" id="IPR010894">
    <property type="entry name" value="SpoVAD"/>
</dbReference>
<dbReference type="PIRSF" id="PIRSF011570">
    <property type="entry name" value="SpoVAD"/>
    <property type="match status" value="1"/>
</dbReference>
<evidence type="ECO:0000313" key="2">
    <source>
        <dbReference type="Proteomes" id="UP000007054"/>
    </source>
</evidence>
<dbReference type="STRING" id="213810.RUM_03340"/>
<dbReference type="InterPro" id="IPR016039">
    <property type="entry name" value="Thiolase-like"/>
</dbReference>
<organism evidence="1 2">
    <name type="scientific">Ruminococcus champanellensis (strain DSM 18848 / JCM 17042 / KCTC 15320 / 18P13)</name>
    <dbReference type="NCBI Taxonomy" id="213810"/>
    <lineage>
        <taxon>Bacteria</taxon>
        <taxon>Bacillati</taxon>
        <taxon>Bacillota</taxon>
        <taxon>Clostridia</taxon>
        <taxon>Eubacteriales</taxon>
        <taxon>Oscillospiraceae</taxon>
        <taxon>Ruminococcus</taxon>
    </lineage>
</organism>
<keyword evidence="2" id="KW-1185">Reference proteome</keyword>
<evidence type="ECO:0000313" key="1">
    <source>
        <dbReference type="EMBL" id="CBL16573.1"/>
    </source>
</evidence>
<dbReference type="Gene3D" id="3.40.47.40">
    <property type="entry name" value="Stage V sporulation protein AD"/>
    <property type="match status" value="1"/>
</dbReference>
<gene>
    <name evidence="1" type="ordered locus">RUM_03340</name>
</gene>
<dbReference type="PATRIC" id="fig|213810.4.peg.239"/>
<dbReference type="NCBIfam" id="TIGR02845">
    <property type="entry name" value="spore_V_AD"/>
    <property type="match status" value="1"/>
</dbReference>
<dbReference type="RefSeq" id="WP_015557480.1">
    <property type="nucleotide sequence ID" value="NC_021039.1"/>
</dbReference>
<dbReference type="BioCyc" id="RCHA213810:RUM_RS01610-MONOMER"/>
<sequence length="341" mass="35780">MAKKIGTGTYLLEHAPSAAAYAAIVGQMEGEGPLGACFDYVEQDSYFGKDSWEQAESELQRRTVGTALQKAELTAQDIDLILAGDLINQCTGTTYGLRGMGIPLLGLYGACSTMAEGLALGSILMDSGIARHIVAATSSHFSTAERQFRFPLSYGGQRTPTAQWTCTASGAVVLAPCQNAPYLRAVTIGRIVDYGITDANNMGAAMAPAAADTILRFLADTGASPKEFDAIVTGDLGLIGSKLLCEILQKEGVDIRKQHRDCGAMMFDPEQQDTHAGGSGCGCSASVLCGYFLPRIRTGELKNILFAATGALMSPTASQQGESIPGISHLIHISADKKGGN</sequence>
<accession>D4LAC8</accession>
<dbReference type="InterPro" id="IPR038369">
    <property type="entry name" value="SpoVAD_sf"/>
</dbReference>
<dbReference type="Pfam" id="PF07451">
    <property type="entry name" value="SpoVAD"/>
    <property type="match status" value="1"/>
</dbReference>
<dbReference type="HOGENOM" id="CLU_048574_0_0_9"/>